<proteinExistence type="predicted"/>
<dbReference type="PANTHER" id="PTHR12117">
    <property type="entry name" value="HISTONE ACETYLTRANSFERASE COMPLEX"/>
    <property type="match status" value="1"/>
</dbReference>
<comment type="cofactor">
    <cofactor evidence="1">
        <name>L-ascorbate</name>
        <dbReference type="ChEBI" id="CHEBI:38290"/>
    </cofactor>
</comment>
<protein>
    <recommendedName>
        <fullName evidence="4">Prolyl 4-hydroxylase alpha subunit domain-containing protein</fullName>
    </recommendedName>
</protein>
<organism evidence="5 6">
    <name type="scientific">Sphingobium baderi</name>
    <dbReference type="NCBI Taxonomy" id="1332080"/>
    <lineage>
        <taxon>Bacteria</taxon>
        <taxon>Pseudomonadati</taxon>
        <taxon>Pseudomonadota</taxon>
        <taxon>Alphaproteobacteria</taxon>
        <taxon>Sphingomonadales</taxon>
        <taxon>Sphingomonadaceae</taxon>
        <taxon>Sphingobium</taxon>
    </lineage>
</organism>
<dbReference type="SMART" id="SM00702">
    <property type="entry name" value="P4Hc"/>
    <property type="match status" value="1"/>
</dbReference>
<keyword evidence="2" id="KW-0223">Dioxygenase</keyword>
<dbReference type="PANTHER" id="PTHR12117:SF0">
    <property type="entry name" value="PROLYL 3-HYDROXYLASE OGFOD1"/>
    <property type="match status" value="1"/>
</dbReference>
<dbReference type="GO" id="GO:0005737">
    <property type="term" value="C:cytoplasm"/>
    <property type="evidence" value="ECO:0007669"/>
    <property type="project" value="TreeGrafter"/>
</dbReference>
<name>A0A0S3EVM7_9SPHN</name>
<dbReference type="KEGG" id="sbd:ATN00_03260"/>
<feature type="domain" description="Prolyl 4-hydroxylase alpha subunit" evidence="4">
    <location>
        <begin position="2"/>
        <end position="190"/>
    </location>
</feature>
<evidence type="ECO:0000259" key="4">
    <source>
        <dbReference type="SMART" id="SM00702"/>
    </source>
</evidence>
<accession>A0A0S3EVM7</accession>
<dbReference type="STRING" id="1332080.ATN00_03260"/>
<evidence type="ECO:0000256" key="1">
    <source>
        <dbReference type="ARBA" id="ARBA00001961"/>
    </source>
</evidence>
<dbReference type="GO" id="GO:0006449">
    <property type="term" value="P:regulation of translational termination"/>
    <property type="evidence" value="ECO:0007669"/>
    <property type="project" value="TreeGrafter"/>
</dbReference>
<evidence type="ECO:0000313" key="6">
    <source>
        <dbReference type="Proteomes" id="UP000056968"/>
    </source>
</evidence>
<gene>
    <name evidence="5" type="ORF">ATN00_03260</name>
</gene>
<dbReference type="InterPro" id="IPR039558">
    <property type="entry name" value="TPA1/OFD1_N"/>
</dbReference>
<dbReference type="GO" id="GO:0031418">
    <property type="term" value="F:L-ascorbic acid binding"/>
    <property type="evidence" value="ECO:0007669"/>
    <property type="project" value="InterPro"/>
</dbReference>
<dbReference type="InterPro" id="IPR051842">
    <property type="entry name" value="uS12_prolyl_hydroxylase"/>
</dbReference>
<dbReference type="GO" id="GO:0031543">
    <property type="term" value="F:peptidyl-proline dioxygenase activity"/>
    <property type="evidence" value="ECO:0007669"/>
    <property type="project" value="TreeGrafter"/>
</dbReference>
<keyword evidence="6" id="KW-1185">Reference proteome</keyword>
<evidence type="ECO:0000256" key="3">
    <source>
        <dbReference type="ARBA" id="ARBA00023002"/>
    </source>
</evidence>
<evidence type="ECO:0000313" key="5">
    <source>
        <dbReference type="EMBL" id="ALR19475.1"/>
    </source>
</evidence>
<dbReference type="EMBL" id="CP013264">
    <property type="protein sequence ID" value="ALR19475.1"/>
    <property type="molecule type" value="Genomic_DNA"/>
</dbReference>
<sequence length="195" mass="22785">MQRADWMQVINSGDRIFELSRELRRSFDDDRNKNLEEAIKNSARYGFQYRYETIRVPDDIGQRNPDDILHFFVNFMNSRPVIEFMREITGDEEVDFVDAQATAYGSGDFLSRHNDAIDGKHRRAAYVLGLTRSWRFEWGGLLMFHEGETASAWLPTFNGLSLFSVPQDHSVSLVTSFADQRRYSVTGWLRSFHEK</sequence>
<reference evidence="5 6" key="1">
    <citation type="submission" date="2015-11" db="EMBL/GenBank/DDBJ databases">
        <title>A Two-component Flavoprotein Monooxygenase System MeaXY Responsible for para-Hydroxylation of 2-Methyl-6-ethylaniline and 2,6-Diethylaniline in Sphingobium baderi DE-13.</title>
        <authorList>
            <person name="Cheng M."/>
            <person name="Meng Q."/>
            <person name="Yang Y."/>
            <person name="Chu C."/>
            <person name="Yan X."/>
            <person name="He J."/>
            <person name="Li S."/>
        </authorList>
    </citation>
    <scope>NUCLEOTIDE SEQUENCE [LARGE SCALE GENOMIC DNA]</scope>
    <source>
        <strain evidence="5 6">DE-13</strain>
    </source>
</reference>
<dbReference type="GO" id="GO:0005506">
    <property type="term" value="F:iron ion binding"/>
    <property type="evidence" value="ECO:0007669"/>
    <property type="project" value="InterPro"/>
</dbReference>
<dbReference type="Pfam" id="PF13661">
    <property type="entry name" value="2OG-FeII_Oxy_4"/>
    <property type="match status" value="1"/>
</dbReference>
<dbReference type="InterPro" id="IPR006620">
    <property type="entry name" value="Pro_4_hyd_alph"/>
</dbReference>
<dbReference type="AlphaFoldDB" id="A0A0S3EVM7"/>
<dbReference type="Gene3D" id="2.60.120.620">
    <property type="entry name" value="q2cbj1_9rhob like domain"/>
    <property type="match status" value="1"/>
</dbReference>
<evidence type="ECO:0000256" key="2">
    <source>
        <dbReference type="ARBA" id="ARBA00022964"/>
    </source>
</evidence>
<keyword evidence="3" id="KW-0560">Oxidoreductase</keyword>
<dbReference type="Proteomes" id="UP000056968">
    <property type="component" value="Chromosome"/>
</dbReference>